<dbReference type="AlphaFoldDB" id="A0AAD4QVA3"/>
<protein>
    <submittedName>
        <fullName evidence="1">Uncharacterized protein</fullName>
    </submittedName>
</protein>
<name>A0AAD4QVA3_9BILA</name>
<proteinExistence type="predicted"/>
<gene>
    <name evidence="1" type="ORF">DdX_21881</name>
</gene>
<organism evidence="1 2">
    <name type="scientific">Ditylenchus destructor</name>
    <dbReference type="NCBI Taxonomy" id="166010"/>
    <lineage>
        <taxon>Eukaryota</taxon>
        <taxon>Metazoa</taxon>
        <taxon>Ecdysozoa</taxon>
        <taxon>Nematoda</taxon>
        <taxon>Chromadorea</taxon>
        <taxon>Rhabditida</taxon>
        <taxon>Tylenchina</taxon>
        <taxon>Tylenchomorpha</taxon>
        <taxon>Sphaerularioidea</taxon>
        <taxon>Anguinidae</taxon>
        <taxon>Anguininae</taxon>
        <taxon>Ditylenchus</taxon>
    </lineage>
</organism>
<sequence>MSCSKFLHNFAVDVLCYVDRNKLDDLMIVSGQFKNYIDKHFRAKPYRVFEELLIGAGTFILKHHGVQWHPNREDYNVLNFLDGVECSLDADPKRHGEMSYYSFSEMQPYLGPTVRFEFTFIHTAGQNMYSNEHIMKMESLTHLWREGTINFLNCYDGRQIVPDNIRRIFSSPIILQCRDLVIYNACFSFKDYGVLYMPQSIQIFLPDEQYVNPNIVSDYLEQMKMEQIVMLQFYSIEFIPSIVERILQSFSKIDSSTGWILEGKLKKVHFQAFSLRQLASSGFTMLLGIYHGTIDQSIEFQKVNNVTGEKLELKKGLPQPGRRLFPPFFQQSNTYTMIRSVYKR</sequence>
<keyword evidence="2" id="KW-1185">Reference proteome</keyword>
<evidence type="ECO:0000313" key="2">
    <source>
        <dbReference type="Proteomes" id="UP001201812"/>
    </source>
</evidence>
<comment type="caution">
    <text evidence="1">The sequence shown here is derived from an EMBL/GenBank/DDBJ whole genome shotgun (WGS) entry which is preliminary data.</text>
</comment>
<evidence type="ECO:0000313" key="1">
    <source>
        <dbReference type="EMBL" id="KAI1691449.1"/>
    </source>
</evidence>
<accession>A0AAD4QVA3</accession>
<reference evidence="1" key="1">
    <citation type="submission" date="2022-01" db="EMBL/GenBank/DDBJ databases">
        <title>Genome Sequence Resource for Two Populations of Ditylenchus destructor, the Migratory Endoparasitic Phytonematode.</title>
        <authorList>
            <person name="Zhang H."/>
            <person name="Lin R."/>
            <person name="Xie B."/>
        </authorList>
    </citation>
    <scope>NUCLEOTIDE SEQUENCE</scope>
    <source>
        <strain evidence="1">BazhouSP</strain>
    </source>
</reference>
<dbReference type="Proteomes" id="UP001201812">
    <property type="component" value="Unassembled WGS sequence"/>
</dbReference>
<dbReference type="EMBL" id="JAKKPZ010000926">
    <property type="protein sequence ID" value="KAI1691449.1"/>
    <property type="molecule type" value="Genomic_DNA"/>
</dbReference>